<dbReference type="InterPro" id="IPR003593">
    <property type="entry name" value="AAA+_ATPase"/>
</dbReference>
<keyword evidence="1" id="KW-0813">Transport</keyword>
<dbReference type="PROSITE" id="PS00211">
    <property type="entry name" value="ABC_TRANSPORTER_1"/>
    <property type="match status" value="1"/>
</dbReference>
<dbReference type="EMBL" id="JAIQUM010000002">
    <property type="protein sequence ID" value="MBZ5748972.1"/>
    <property type="molecule type" value="Genomic_DNA"/>
</dbReference>
<comment type="caution">
    <text evidence="5">The sequence shown here is derived from an EMBL/GenBank/DDBJ whole genome shotgun (WGS) entry which is preliminary data.</text>
</comment>
<dbReference type="PROSITE" id="PS50893">
    <property type="entry name" value="ABC_TRANSPORTER_2"/>
    <property type="match status" value="1"/>
</dbReference>
<dbReference type="GO" id="GO:0005524">
    <property type="term" value="F:ATP binding"/>
    <property type="evidence" value="ECO:0007669"/>
    <property type="project" value="UniProtKB-KW"/>
</dbReference>
<feature type="domain" description="ABC transporter" evidence="4">
    <location>
        <begin position="5"/>
        <end position="230"/>
    </location>
</feature>
<dbReference type="PANTHER" id="PTHR42939">
    <property type="entry name" value="ABC TRANSPORTER ATP-BINDING PROTEIN ALBC-RELATED"/>
    <property type="match status" value="1"/>
</dbReference>
<name>A0ABS7UKX1_9BACI</name>
<dbReference type="SMART" id="SM00382">
    <property type="entry name" value="AAA"/>
    <property type="match status" value="1"/>
</dbReference>
<dbReference type="InterPro" id="IPR051782">
    <property type="entry name" value="ABC_Transporter_VariousFunc"/>
</dbReference>
<keyword evidence="3 5" id="KW-0067">ATP-binding</keyword>
<evidence type="ECO:0000313" key="5">
    <source>
        <dbReference type="EMBL" id="MBZ5748972.1"/>
    </source>
</evidence>
<accession>A0ABS7UKX1</accession>
<protein>
    <submittedName>
        <fullName evidence="5">ABC transporter ATP-binding protein</fullName>
    </submittedName>
</protein>
<dbReference type="CDD" id="cd03230">
    <property type="entry name" value="ABC_DR_subfamily_A"/>
    <property type="match status" value="1"/>
</dbReference>
<proteinExistence type="predicted"/>
<dbReference type="Proteomes" id="UP001165287">
    <property type="component" value="Unassembled WGS sequence"/>
</dbReference>
<keyword evidence="6" id="KW-1185">Reference proteome</keyword>
<evidence type="ECO:0000259" key="4">
    <source>
        <dbReference type="PROSITE" id="PS50893"/>
    </source>
</evidence>
<keyword evidence="2" id="KW-0547">Nucleotide-binding</keyword>
<dbReference type="RefSeq" id="WP_224136306.1">
    <property type="nucleotide sequence ID" value="NZ_JAIQUM010000002.1"/>
</dbReference>
<dbReference type="SUPFAM" id="SSF52540">
    <property type="entry name" value="P-loop containing nucleoside triphosphate hydrolases"/>
    <property type="match status" value="1"/>
</dbReference>
<dbReference type="InterPro" id="IPR027417">
    <property type="entry name" value="P-loop_NTPase"/>
</dbReference>
<dbReference type="Pfam" id="PF00005">
    <property type="entry name" value="ABC_tran"/>
    <property type="match status" value="1"/>
</dbReference>
<evidence type="ECO:0000256" key="3">
    <source>
        <dbReference type="ARBA" id="ARBA00022840"/>
    </source>
</evidence>
<organism evidence="5 6">
    <name type="scientific">Metabacillus rhizolycopersici</name>
    <dbReference type="NCBI Taxonomy" id="2875709"/>
    <lineage>
        <taxon>Bacteria</taxon>
        <taxon>Bacillati</taxon>
        <taxon>Bacillota</taxon>
        <taxon>Bacilli</taxon>
        <taxon>Bacillales</taxon>
        <taxon>Bacillaceae</taxon>
        <taxon>Metabacillus</taxon>
    </lineage>
</organism>
<dbReference type="PANTHER" id="PTHR42939:SF3">
    <property type="entry name" value="ABC TRANSPORTER ATP-BINDING COMPONENT"/>
    <property type="match status" value="1"/>
</dbReference>
<evidence type="ECO:0000256" key="2">
    <source>
        <dbReference type="ARBA" id="ARBA00022741"/>
    </source>
</evidence>
<reference evidence="5" key="1">
    <citation type="submission" date="2024-05" db="EMBL/GenBank/DDBJ databases">
        <title>Metabacillus sp. nov., isolated from the rhizosphere soil of tomato plants.</title>
        <authorList>
            <person name="Ma R."/>
        </authorList>
    </citation>
    <scope>NUCLEOTIDE SEQUENCE</scope>
    <source>
        <strain evidence="5">DBTR6</strain>
    </source>
</reference>
<gene>
    <name evidence="5" type="ORF">K9V48_01565</name>
</gene>
<evidence type="ECO:0000313" key="6">
    <source>
        <dbReference type="Proteomes" id="UP001165287"/>
    </source>
</evidence>
<dbReference type="Gene3D" id="3.40.50.300">
    <property type="entry name" value="P-loop containing nucleotide triphosphate hydrolases"/>
    <property type="match status" value="1"/>
</dbReference>
<dbReference type="InterPro" id="IPR003439">
    <property type="entry name" value="ABC_transporter-like_ATP-bd"/>
</dbReference>
<sequence>MENLVKMRNVMKNRSNFTLNNINLDIKSGFITGLIGPNGAGKTSLIRCMMNLMHIDSGEITLFGKTHFEATNEIKQKIGFVYDENCFYEDLSVEQNKKIVSMFYNQWEDSVFYSYLERFQVPKDKKIKQLSKGMKMKFSLAIALSHHPQLIIMDEPTSGLDPIFRREFLDILLDVVQDERKAIFFSTHMTKDLEQIADYIAFMHNGELVFSDEKENIFDHYVIVKGSKKTLNEMNSSKMIGIKETSVGFEGLLQRKDLVSHDNLIFEKPSLEDIMYLTVRGREHASSY</sequence>
<dbReference type="InterPro" id="IPR017871">
    <property type="entry name" value="ABC_transporter-like_CS"/>
</dbReference>
<evidence type="ECO:0000256" key="1">
    <source>
        <dbReference type="ARBA" id="ARBA00022448"/>
    </source>
</evidence>